<feature type="non-terminal residue" evidence="2">
    <location>
        <position position="101"/>
    </location>
</feature>
<keyword evidence="3" id="KW-1185">Reference proteome</keyword>
<reference evidence="2" key="1">
    <citation type="submission" date="2023-10" db="EMBL/GenBank/DDBJ databases">
        <authorList>
            <person name="Chen Y."/>
            <person name="Shah S."/>
            <person name="Dougan E. K."/>
            <person name="Thang M."/>
            <person name="Chan C."/>
        </authorList>
    </citation>
    <scope>NUCLEOTIDE SEQUENCE [LARGE SCALE GENOMIC DNA]</scope>
</reference>
<accession>A0ABN9YEJ5</accession>
<gene>
    <name evidence="1" type="ORF">PCOR1329_LOCUS25126</name>
    <name evidence="2" type="ORF">PCOR1329_LOCUS85175</name>
</gene>
<proteinExistence type="predicted"/>
<dbReference type="EMBL" id="CAUYUJ010022545">
    <property type="protein sequence ID" value="CAK0911246.1"/>
    <property type="molecule type" value="Genomic_DNA"/>
</dbReference>
<dbReference type="EMBL" id="CAUYUJ010008749">
    <property type="protein sequence ID" value="CAK0824829.1"/>
    <property type="molecule type" value="Genomic_DNA"/>
</dbReference>
<feature type="non-terminal residue" evidence="2">
    <location>
        <position position="1"/>
    </location>
</feature>
<comment type="caution">
    <text evidence="2">The sequence shown here is derived from an EMBL/GenBank/DDBJ whole genome shotgun (WGS) entry which is preliminary data.</text>
</comment>
<protein>
    <recommendedName>
        <fullName evidence="4">DNA-directed RNA polymerase</fullName>
    </recommendedName>
</protein>
<evidence type="ECO:0000313" key="1">
    <source>
        <dbReference type="EMBL" id="CAK0824829.1"/>
    </source>
</evidence>
<dbReference type="Proteomes" id="UP001189429">
    <property type="component" value="Unassembled WGS sequence"/>
</dbReference>
<evidence type="ECO:0000313" key="2">
    <source>
        <dbReference type="EMBL" id="CAK0911246.1"/>
    </source>
</evidence>
<organism evidence="2 3">
    <name type="scientific">Prorocentrum cordatum</name>
    <dbReference type="NCBI Taxonomy" id="2364126"/>
    <lineage>
        <taxon>Eukaryota</taxon>
        <taxon>Sar</taxon>
        <taxon>Alveolata</taxon>
        <taxon>Dinophyceae</taxon>
        <taxon>Prorocentrales</taxon>
        <taxon>Prorocentraceae</taxon>
        <taxon>Prorocentrum</taxon>
    </lineage>
</organism>
<evidence type="ECO:0000313" key="3">
    <source>
        <dbReference type="Proteomes" id="UP001189429"/>
    </source>
</evidence>
<evidence type="ECO:0008006" key="4">
    <source>
        <dbReference type="Google" id="ProtNLM"/>
    </source>
</evidence>
<sequence>HDYFMMVNAMLEFREAVTELGAIINDKLVIVGTTLSLAQGIASRRAKRKVHMLRRMRKIRPFGKAITGHKAQSIGRVIRAGALPEATCGSEVVGLSNSESP</sequence>
<name>A0ABN9YEJ5_9DINO</name>